<dbReference type="AlphaFoldDB" id="A0A9W7AJH1"/>
<feature type="region of interest" description="Disordered" evidence="1">
    <location>
        <begin position="407"/>
        <end position="511"/>
    </location>
</feature>
<comment type="caution">
    <text evidence="3">The sequence shown here is derived from an EMBL/GenBank/DDBJ whole genome shotgun (WGS) entry which is preliminary data.</text>
</comment>
<evidence type="ECO:0000256" key="1">
    <source>
        <dbReference type="SAM" id="MobiDB-lite"/>
    </source>
</evidence>
<feature type="compositionally biased region" description="Basic and acidic residues" evidence="1">
    <location>
        <begin position="442"/>
        <end position="480"/>
    </location>
</feature>
<feature type="domain" description="SAM" evidence="2">
    <location>
        <begin position="610"/>
        <end position="676"/>
    </location>
</feature>
<feature type="compositionally biased region" description="Basic residues" evidence="1">
    <location>
        <begin position="481"/>
        <end position="510"/>
    </location>
</feature>
<dbReference type="SMART" id="SM00454">
    <property type="entry name" value="SAM"/>
    <property type="match status" value="2"/>
</dbReference>
<evidence type="ECO:0000259" key="2">
    <source>
        <dbReference type="SMART" id="SM00454"/>
    </source>
</evidence>
<dbReference type="InterPro" id="IPR013761">
    <property type="entry name" value="SAM/pointed_sf"/>
</dbReference>
<reference evidence="4" key="1">
    <citation type="journal article" date="2023" name="Commun. Biol.">
        <title>Genome analysis of Parmales, the sister group of diatoms, reveals the evolutionary specialization of diatoms from phago-mixotrophs to photoautotrophs.</title>
        <authorList>
            <person name="Ban H."/>
            <person name="Sato S."/>
            <person name="Yoshikawa S."/>
            <person name="Yamada K."/>
            <person name="Nakamura Y."/>
            <person name="Ichinomiya M."/>
            <person name="Sato N."/>
            <person name="Blanc-Mathieu R."/>
            <person name="Endo H."/>
            <person name="Kuwata A."/>
            <person name="Ogata H."/>
        </authorList>
    </citation>
    <scope>NUCLEOTIDE SEQUENCE [LARGE SCALE GENOMIC DNA]</scope>
</reference>
<gene>
    <name evidence="3" type="ORF">TL16_g05800</name>
</gene>
<dbReference type="EMBL" id="BLQM01000171">
    <property type="protein sequence ID" value="GMH71981.1"/>
    <property type="molecule type" value="Genomic_DNA"/>
</dbReference>
<evidence type="ECO:0000313" key="4">
    <source>
        <dbReference type="Proteomes" id="UP001162640"/>
    </source>
</evidence>
<sequence>MEEVKAVTGALTTAKNDKARRSNLKTLSSLIMKCIEENDNDDDDPVFDGDLELASILSAALAGVCRKSLMMDEVGNVTLALRCWRDLAETIEDDDSLRAISKGGDVLNACVEALSEVAGHDYSGDDDDDEEALSRRQWSELVCEIVTTLGAVKDAMDLTKGQGKIATRRLSTLLITSASAGAVGEGVASSAIEALSDNSNAKMLIKTNGFVEKILGLIESHDEGVNEEGVDAVVSLSGALWNFSFQEGLREGMLKENPRLLVRMLAQAKKFLSCDASKKLAASFANFTDDKELDRVIFETEQDIFSAIAEFEIVRSAKVRELGDGISDEDEEDLRSCKKYVDNALDNLVKKGLVEMVADAVVGDDDEIEGIVEMYVVAEVERGEKEERERMERGEVERVELRLREEREKREEEEMTRLALETAESKGSPHPQPPPAPIEAPTKIEEPSPAHHGLKEDDLKRHNEEYVTGLKKDDESDRQNYHKKPASPPREKHHHKRHHHKHHHHRHLHSSHLPLDMKVRLSSKISTKPLAEYTLHDVASLLYHLKLTKYIKDVIIKNQIDGLTLSRAIDVNDVKEIGVTIQVHAKKLLEWIMSKKQYDSGRGKIKTLPLITLLPSQIGLLLRSISLGRYEPTFIQNAIDGETLMYVKCKDDFLFLGMPGIQGMKLLERVKVWRVVGVGVDELEVGNLNGGK</sequence>
<dbReference type="InterPro" id="IPR001660">
    <property type="entry name" value="SAM"/>
</dbReference>
<proteinExistence type="predicted"/>
<dbReference type="CDD" id="cd09487">
    <property type="entry name" value="SAM_superfamily"/>
    <property type="match status" value="2"/>
</dbReference>
<evidence type="ECO:0000313" key="3">
    <source>
        <dbReference type="EMBL" id="GMH71981.1"/>
    </source>
</evidence>
<dbReference type="Proteomes" id="UP001162640">
    <property type="component" value="Unassembled WGS sequence"/>
</dbReference>
<organism evidence="3 4">
    <name type="scientific">Triparma laevis f. inornata</name>
    <dbReference type="NCBI Taxonomy" id="1714386"/>
    <lineage>
        <taxon>Eukaryota</taxon>
        <taxon>Sar</taxon>
        <taxon>Stramenopiles</taxon>
        <taxon>Ochrophyta</taxon>
        <taxon>Bolidophyceae</taxon>
        <taxon>Parmales</taxon>
        <taxon>Triparmaceae</taxon>
        <taxon>Triparma</taxon>
    </lineage>
</organism>
<feature type="compositionally biased region" description="Basic and acidic residues" evidence="1">
    <location>
        <begin position="407"/>
        <end position="416"/>
    </location>
</feature>
<feature type="domain" description="SAM" evidence="2">
    <location>
        <begin position="530"/>
        <end position="598"/>
    </location>
</feature>
<dbReference type="Gene3D" id="1.10.150.50">
    <property type="entry name" value="Transcription Factor, Ets-1"/>
    <property type="match status" value="1"/>
</dbReference>
<protein>
    <recommendedName>
        <fullName evidence="2">SAM domain-containing protein</fullName>
    </recommendedName>
</protein>
<accession>A0A9W7AJH1</accession>
<name>A0A9W7AJH1_9STRA</name>
<dbReference type="SUPFAM" id="SSF47769">
    <property type="entry name" value="SAM/Pointed domain"/>
    <property type="match status" value="1"/>
</dbReference>